<evidence type="ECO:0000313" key="6">
    <source>
        <dbReference type="Proteomes" id="UP000185669"/>
    </source>
</evidence>
<accession>A0A1N6R243</accession>
<keyword evidence="2" id="KW-0813">Transport</keyword>
<evidence type="ECO:0000313" key="5">
    <source>
        <dbReference type="EMBL" id="SIQ22857.1"/>
    </source>
</evidence>
<dbReference type="Pfam" id="PF13416">
    <property type="entry name" value="SBP_bac_8"/>
    <property type="match status" value="1"/>
</dbReference>
<dbReference type="RefSeq" id="WP_076543804.1">
    <property type="nucleotide sequence ID" value="NZ_FTNC01000002.1"/>
</dbReference>
<name>A0A1N6R243_9FIRM</name>
<dbReference type="InterPro" id="IPR006059">
    <property type="entry name" value="SBP"/>
</dbReference>
<evidence type="ECO:0000256" key="4">
    <source>
        <dbReference type="SAM" id="SignalP"/>
    </source>
</evidence>
<dbReference type="PANTHER" id="PTHR30061:SF50">
    <property type="entry name" value="MALTOSE_MALTODEXTRIN-BINDING PERIPLASMIC PROTEIN"/>
    <property type="match status" value="1"/>
</dbReference>
<evidence type="ECO:0000256" key="2">
    <source>
        <dbReference type="ARBA" id="ARBA00022448"/>
    </source>
</evidence>
<protein>
    <submittedName>
        <fullName evidence="5">Carbohydrate ABC transporter substrate-binding protein, CUT1 family</fullName>
    </submittedName>
</protein>
<dbReference type="EMBL" id="FTNC01000002">
    <property type="protein sequence ID" value="SIQ22857.1"/>
    <property type="molecule type" value="Genomic_DNA"/>
</dbReference>
<dbReference type="GO" id="GO:0015768">
    <property type="term" value="P:maltose transport"/>
    <property type="evidence" value="ECO:0007669"/>
    <property type="project" value="TreeGrafter"/>
</dbReference>
<feature type="signal peptide" evidence="4">
    <location>
        <begin position="1"/>
        <end position="25"/>
    </location>
</feature>
<comment type="similarity">
    <text evidence="1">Belongs to the bacterial solute-binding protein 1 family.</text>
</comment>
<dbReference type="PANTHER" id="PTHR30061">
    <property type="entry name" value="MALTOSE-BINDING PERIPLASMIC PROTEIN"/>
    <property type="match status" value="1"/>
</dbReference>
<dbReference type="GO" id="GO:0042956">
    <property type="term" value="P:maltodextrin transmembrane transport"/>
    <property type="evidence" value="ECO:0007669"/>
    <property type="project" value="TreeGrafter"/>
</dbReference>
<organism evidence="5 6">
    <name type="scientific">Halanaerobium kushneri</name>
    <dbReference type="NCBI Taxonomy" id="56779"/>
    <lineage>
        <taxon>Bacteria</taxon>
        <taxon>Bacillati</taxon>
        <taxon>Bacillota</taxon>
        <taxon>Clostridia</taxon>
        <taxon>Halanaerobiales</taxon>
        <taxon>Halanaerobiaceae</taxon>
        <taxon>Halanaerobium</taxon>
    </lineage>
</organism>
<dbReference type="Gene3D" id="3.40.190.10">
    <property type="entry name" value="Periplasmic binding protein-like II"/>
    <property type="match status" value="2"/>
</dbReference>
<dbReference type="AlphaFoldDB" id="A0A1N6R243"/>
<proteinExistence type="inferred from homology"/>
<reference evidence="6" key="1">
    <citation type="submission" date="2017-01" db="EMBL/GenBank/DDBJ databases">
        <authorList>
            <person name="Varghese N."/>
            <person name="Submissions S."/>
        </authorList>
    </citation>
    <scope>NUCLEOTIDE SEQUENCE [LARGE SCALE GENOMIC DNA]</scope>
    <source>
        <strain evidence="6">ATCC 700103</strain>
    </source>
</reference>
<dbReference type="OrthoDB" id="9795467at2"/>
<feature type="chain" id="PRO_5012026189" evidence="4">
    <location>
        <begin position="26"/>
        <end position="458"/>
    </location>
</feature>
<dbReference type="Proteomes" id="UP000185669">
    <property type="component" value="Unassembled WGS sequence"/>
</dbReference>
<dbReference type="GO" id="GO:1901982">
    <property type="term" value="F:maltose binding"/>
    <property type="evidence" value="ECO:0007669"/>
    <property type="project" value="TreeGrafter"/>
</dbReference>
<gene>
    <name evidence="5" type="ORF">SAMN05421834_102132</name>
</gene>
<sequence>MKRNKKMIIVLTVVFLLTFSFVSSATTLEIIANGTEGGKNGPIIEFYKYTLKPAFEDYMKDQGKDVTLEVIETAVPDADYKTRITLDMRAGRGPDVISFDQFWLASFVEAGLLEPLEYYSSDYSNWEGWNNFNEGVKNMMAFNDKMYGFMKNTDLRMIYYNKEIFRKANVKKWWAWQPESWEDLLNTARKIKEEMPDVTPLQLNAGEQMGEATTMQGFYMALLGAGGRLYDQSAGKWVVKSNALLDTLELYETIYVDEKLGDGNLQVSLNARDKTFEQYKNNEIAMLVEGIWFWTSVIKPDAAWGIKHRDSKIGWAAMPAQEPKAGINEQDYVSISGGTGWVPSPSTDNRELTWELLKFLNSKEMKLEILEINPGIPARNDVAESDMIQSDPYMANIAPALSENTTARPGFSEYEQVSRQVQIMTGEVVTGNLTPEEALDKYAQEVTRIVGEDKVMEK</sequence>
<dbReference type="GO" id="GO:0055052">
    <property type="term" value="C:ATP-binding cassette (ABC) transporter complex, substrate-binding subunit-containing"/>
    <property type="evidence" value="ECO:0007669"/>
    <property type="project" value="TreeGrafter"/>
</dbReference>
<keyword evidence="6" id="KW-1185">Reference proteome</keyword>
<evidence type="ECO:0000256" key="3">
    <source>
        <dbReference type="ARBA" id="ARBA00022729"/>
    </source>
</evidence>
<dbReference type="STRING" id="56779.SAMN05421834_102132"/>
<evidence type="ECO:0000256" key="1">
    <source>
        <dbReference type="ARBA" id="ARBA00008520"/>
    </source>
</evidence>
<dbReference type="SUPFAM" id="SSF53850">
    <property type="entry name" value="Periplasmic binding protein-like II"/>
    <property type="match status" value="1"/>
</dbReference>
<keyword evidence="3 4" id="KW-0732">Signal</keyword>